<feature type="transmembrane region" description="Helical" evidence="8">
    <location>
        <begin position="48"/>
        <end position="68"/>
    </location>
</feature>
<accession>A0A1V9XCF5</accession>
<dbReference type="AlphaFoldDB" id="A0A1V9XCF5"/>
<evidence type="ECO:0000256" key="7">
    <source>
        <dbReference type="ARBA" id="ARBA00023136"/>
    </source>
</evidence>
<dbReference type="PANTHER" id="PTHR12154">
    <property type="entry name" value="GLYCOSYL TRANSFERASE-RELATED"/>
    <property type="match status" value="1"/>
</dbReference>
<dbReference type="STRING" id="418985.A0A1V9XCF5"/>
<evidence type="ECO:0000256" key="4">
    <source>
        <dbReference type="ARBA" id="ARBA00022692"/>
    </source>
</evidence>
<comment type="subcellular location">
    <subcellularLocation>
        <location evidence="1">Endoplasmic reticulum membrane</location>
        <topology evidence="1">Single-pass membrane protein</topology>
    </subcellularLocation>
</comment>
<feature type="transmembrane region" description="Helical" evidence="8">
    <location>
        <begin position="150"/>
        <end position="171"/>
    </location>
</feature>
<dbReference type="OrthoDB" id="17098at2759"/>
<dbReference type="InterPro" id="IPR013969">
    <property type="entry name" value="Oligosacch_biosynth_Alg14"/>
</dbReference>
<dbReference type="GO" id="GO:0006488">
    <property type="term" value="P:dolichol-linked oligosaccharide biosynthetic process"/>
    <property type="evidence" value="ECO:0007669"/>
    <property type="project" value="InterPro"/>
</dbReference>
<keyword evidence="5" id="KW-0256">Endoplasmic reticulum</keyword>
<name>A0A1V9XCF5_9ACAR</name>
<reference evidence="9 10" key="1">
    <citation type="journal article" date="2017" name="Gigascience">
        <title>Draft genome of the honey bee ectoparasitic mite, Tropilaelaps mercedesae, is shaped by the parasitic life history.</title>
        <authorList>
            <person name="Dong X."/>
            <person name="Armstrong S.D."/>
            <person name="Xia D."/>
            <person name="Makepeace B.L."/>
            <person name="Darby A.C."/>
            <person name="Kadowaki T."/>
        </authorList>
    </citation>
    <scope>NUCLEOTIDE SEQUENCE [LARGE SCALE GENOMIC DNA]</scope>
    <source>
        <strain evidence="9">Wuxi-XJTLU</strain>
    </source>
</reference>
<proteinExistence type="inferred from homology"/>
<keyword evidence="9" id="KW-0808">Transferase</keyword>
<dbReference type="FunCoup" id="A0A1V9XCF5">
    <property type="interactions" value="365"/>
</dbReference>
<keyword evidence="6 8" id="KW-1133">Transmembrane helix</keyword>
<dbReference type="GO" id="GO:0043541">
    <property type="term" value="C:UDP-N-acetylglucosamine transferase complex"/>
    <property type="evidence" value="ECO:0007669"/>
    <property type="project" value="TreeGrafter"/>
</dbReference>
<dbReference type="EMBL" id="MNPL01015114">
    <property type="protein sequence ID" value="OQR71240.1"/>
    <property type="molecule type" value="Genomic_DNA"/>
</dbReference>
<dbReference type="Gene3D" id="3.40.50.2000">
    <property type="entry name" value="Glycogen Phosphorylase B"/>
    <property type="match status" value="1"/>
</dbReference>
<evidence type="ECO:0000256" key="6">
    <source>
        <dbReference type="ARBA" id="ARBA00022989"/>
    </source>
</evidence>
<evidence type="ECO:0000256" key="8">
    <source>
        <dbReference type="SAM" id="Phobius"/>
    </source>
</evidence>
<dbReference type="PANTHER" id="PTHR12154:SF4">
    <property type="entry name" value="UDP-N-ACETYLGLUCOSAMINE TRANSFERASE SUBUNIT ALG14 HOMOLOG"/>
    <property type="match status" value="1"/>
</dbReference>
<organism evidence="9 10">
    <name type="scientific">Tropilaelaps mercedesae</name>
    <dbReference type="NCBI Taxonomy" id="418985"/>
    <lineage>
        <taxon>Eukaryota</taxon>
        <taxon>Metazoa</taxon>
        <taxon>Ecdysozoa</taxon>
        <taxon>Arthropoda</taxon>
        <taxon>Chelicerata</taxon>
        <taxon>Arachnida</taxon>
        <taxon>Acari</taxon>
        <taxon>Parasitiformes</taxon>
        <taxon>Mesostigmata</taxon>
        <taxon>Gamasina</taxon>
        <taxon>Dermanyssoidea</taxon>
        <taxon>Laelapidae</taxon>
        <taxon>Tropilaelaps</taxon>
    </lineage>
</organism>
<evidence type="ECO:0000313" key="9">
    <source>
        <dbReference type="EMBL" id="OQR71240.1"/>
    </source>
</evidence>
<comment type="similarity">
    <text evidence="2">Belongs to the ALG14 family.</text>
</comment>
<keyword evidence="4 8" id="KW-0812">Transmembrane</keyword>
<evidence type="ECO:0000256" key="3">
    <source>
        <dbReference type="ARBA" id="ARBA00017467"/>
    </source>
</evidence>
<dbReference type="GO" id="GO:0004577">
    <property type="term" value="F:N-acetylglucosaminyldiphosphodolichol N-acetylglucosaminyltransferase activity"/>
    <property type="evidence" value="ECO:0007669"/>
    <property type="project" value="TreeGrafter"/>
</dbReference>
<evidence type="ECO:0000256" key="5">
    <source>
        <dbReference type="ARBA" id="ARBA00022824"/>
    </source>
</evidence>
<sequence>MEDGSAIADQPVVHGGSSIESPASASYEEGTMEEMTWWEALPSGWEQYLLWVMCLLVFRVTLTFLRLSNAKYKPNQKKPCTAMFVLGSGGHTMEMFRLLTNLNHLLYSPRIYVHASNDQLSATKAIQFEGRRKDYTLVPISRIRKIHQSLLTVPFTAVRPFVEAPFILFWYRPDVLVANGPGTCIPLILWSFIFAVFCLKKPVIVYVESFCRVQTLSLTAKLTRPFVDRLIVQWRTLHEKYKKSTRYYGLLV</sequence>
<protein>
    <recommendedName>
        <fullName evidence="3">UDP-N-acetylglucosamine transferase subunit ALG14</fullName>
    </recommendedName>
</protein>
<evidence type="ECO:0000313" key="10">
    <source>
        <dbReference type="Proteomes" id="UP000192247"/>
    </source>
</evidence>
<gene>
    <name evidence="9" type="ORF">BIW11_11129</name>
</gene>
<evidence type="ECO:0000256" key="2">
    <source>
        <dbReference type="ARBA" id="ARBA00009731"/>
    </source>
</evidence>
<evidence type="ECO:0000256" key="1">
    <source>
        <dbReference type="ARBA" id="ARBA00004389"/>
    </source>
</evidence>
<comment type="caution">
    <text evidence="9">The sequence shown here is derived from an EMBL/GenBank/DDBJ whole genome shotgun (WGS) entry which is preliminary data.</text>
</comment>
<dbReference type="Proteomes" id="UP000192247">
    <property type="component" value="Unassembled WGS sequence"/>
</dbReference>
<dbReference type="InParanoid" id="A0A1V9XCF5"/>
<feature type="transmembrane region" description="Helical" evidence="8">
    <location>
        <begin position="177"/>
        <end position="199"/>
    </location>
</feature>
<keyword evidence="7 8" id="KW-0472">Membrane</keyword>
<dbReference type="Pfam" id="PF08660">
    <property type="entry name" value="Alg14"/>
    <property type="match status" value="1"/>
</dbReference>
<keyword evidence="10" id="KW-1185">Reference proteome</keyword>